<evidence type="ECO:0000313" key="7">
    <source>
        <dbReference type="EMBL" id="TCC08669.1"/>
    </source>
</evidence>
<dbReference type="InterPro" id="IPR036188">
    <property type="entry name" value="FAD/NAD-bd_sf"/>
</dbReference>
<dbReference type="GO" id="GO:0005737">
    <property type="term" value="C:cytoplasm"/>
    <property type="evidence" value="ECO:0007669"/>
    <property type="project" value="TreeGrafter"/>
</dbReference>
<keyword evidence="2" id="KW-0285">Flavoprotein</keyword>
<evidence type="ECO:0000256" key="2">
    <source>
        <dbReference type="ARBA" id="ARBA00022630"/>
    </source>
</evidence>
<dbReference type="PRINTS" id="PR00411">
    <property type="entry name" value="PNDRDTASEI"/>
</dbReference>
<comment type="cofactor">
    <cofactor evidence="1">
        <name>FAD</name>
        <dbReference type="ChEBI" id="CHEBI:57692"/>
    </cofactor>
</comment>
<dbReference type="InterPro" id="IPR016156">
    <property type="entry name" value="FAD/NAD-linked_Rdtase_dimer_sf"/>
</dbReference>
<dbReference type="PANTHER" id="PTHR43557">
    <property type="entry name" value="APOPTOSIS-INDUCING FACTOR 1"/>
    <property type="match status" value="1"/>
</dbReference>
<dbReference type="PRINTS" id="PR00368">
    <property type="entry name" value="FADPNR"/>
</dbReference>
<accession>A0A4R0HLN2</accession>
<name>A0A4R0HLN2_9ACTN</name>
<feature type="domain" description="FAD/NAD(P)-binding" evidence="6">
    <location>
        <begin position="52"/>
        <end position="346"/>
    </location>
</feature>
<evidence type="ECO:0000256" key="5">
    <source>
        <dbReference type="SAM" id="MobiDB-lite"/>
    </source>
</evidence>
<proteinExistence type="predicted"/>
<dbReference type="EMBL" id="SJJZ01000002">
    <property type="protein sequence ID" value="TCC08669.1"/>
    <property type="molecule type" value="Genomic_DNA"/>
</dbReference>
<dbReference type="Gene3D" id="3.30.390.30">
    <property type="match status" value="1"/>
</dbReference>
<dbReference type="Proteomes" id="UP000292346">
    <property type="component" value="Unassembled WGS sequence"/>
</dbReference>
<feature type="compositionally biased region" description="Basic residues" evidence="5">
    <location>
        <begin position="1"/>
        <end position="16"/>
    </location>
</feature>
<evidence type="ECO:0000259" key="6">
    <source>
        <dbReference type="Pfam" id="PF07992"/>
    </source>
</evidence>
<dbReference type="OrthoDB" id="3568330at2"/>
<keyword evidence="3" id="KW-0274">FAD</keyword>
<dbReference type="Pfam" id="PF07992">
    <property type="entry name" value="Pyr_redox_2"/>
    <property type="match status" value="1"/>
</dbReference>
<keyword evidence="8" id="KW-1185">Reference proteome</keyword>
<dbReference type="PANTHER" id="PTHR43557:SF2">
    <property type="entry name" value="RIESKE DOMAIN-CONTAINING PROTEIN-RELATED"/>
    <property type="match status" value="1"/>
</dbReference>
<feature type="region of interest" description="Disordered" evidence="5">
    <location>
        <begin position="1"/>
        <end position="45"/>
    </location>
</feature>
<evidence type="ECO:0000256" key="4">
    <source>
        <dbReference type="ARBA" id="ARBA00023002"/>
    </source>
</evidence>
<dbReference type="AlphaFoldDB" id="A0A4R0HLN2"/>
<dbReference type="Gene3D" id="3.50.50.60">
    <property type="entry name" value="FAD/NAD(P)-binding domain"/>
    <property type="match status" value="2"/>
</dbReference>
<evidence type="ECO:0000256" key="1">
    <source>
        <dbReference type="ARBA" id="ARBA00001974"/>
    </source>
</evidence>
<evidence type="ECO:0000313" key="8">
    <source>
        <dbReference type="Proteomes" id="UP000292346"/>
    </source>
</evidence>
<dbReference type="GO" id="GO:0016651">
    <property type="term" value="F:oxidoreductase activity, acting on NAD(P)H"/>
    <property type="evidence" value="ECO:0007669"/>
    <property type="project" value="TreeGrafter"/>
</dbReference>
<dbReference type="SUPFAM" id="SSF55424">
    <property type="entry name" value="FAD/NAD-linked reductases, dimerisation (C-terminal) domain"/>
    <property type="match status" value="1"/>
</dbReference>
<reference evidence="7 8" key="1">
    <citation type="submission" date="2019-02" db="EMBL/GenBank/DDBJ databases">
        <title>Kribbella capetownensis sp. nov. and Kribbella speibonae sp. nov., isolated from soil.</title>
        <authorList>
            <person name="Curtis S.M."/>
            <person name="Norton I."/>
            <person name="Everest G.J."/>
            <person name="Meyers P.R."/>
        </authorList>
    </citation>
    <scope>NUCLEOTIDE SEQUENCE [LARGE SCALE GENOMIC DNA]</scope>
    <source>
        <strain evidence="7 8">KCTC 29219</strain>
    </source>
</reference>
<sequence>MRAGRGRSLRPGRRRTGHADRGGSARGPRRLGPAGGVPLPGPGDPGPGVIERIVVVGASTAGLATAESVRDAGFRGEVVLLGAEQWDPYRRPALSKQILLGTWKPDQARLVEASTLRALGIDFRPGHRAVRIDRRSRTVQTDHHAIGTDIVRYDAVVIATGASARRPSWAPYSAEANRPAPAVHVLRTLDDALRIAGQLVRRRRVTVVGTGVLGSEIASAATARGARVSLVGRSAGLSLGAAGLRFSDRLRALHAARDVEVRTGAEVVAVRPTDGPRYDVRFADGTRLGSDVVIAAAGAEPAVAWLADSGLLTDGSLLADSHGRVADRVFAVGDASSWLDPATGTHRACGHQLTAMEQGRSVGRLLAAGQLSPYPIPFFWSEIHGARVQASGRLDIADSVELLAGDHDSDQALFGFRAGDHACGLVAWNMPKPFRNHQAALLAELSAAGSAAHLLETS</sequence>
<keyword evidence="4" id="KW-0560">Oxidoreductase</keyword>
<comment type="caution">
    <text evidence="7">The sequence shown here is derived from an EMBL/GenBank/DDBJ whole genome shotgun (WGS) entry which is preliminary data.</text>
</comment>
<organism evidence="7 8">
    <name type="scientific">Kribbella soli</name>
    <dbReference type="NCBI Taxonomy" id="1124743"/>
    <lineage>
        <taxon>Bacteria</taxon>
        <taxon>Bacillati</taxon>
        <taxon>Actinomycetota</taxon>
        <taxon>Actinomycetes</taxon>
        <taxon>Propionibacteriales</taxon>
        <taxon>Kribbellaceae</taxon>
        <taxon>Kribbella</taxon>
    </lineage>
</organism>
<evidence type="ECO:0000256" key="3">
    <source>
        <dbReference type="ARBA" id="ARBA00022827"/>
    </source>
</evidence>
<dbReference type="InterPro" id="IPR050446">
    <property type="entry name" value="FAD-oxidoreductase/Apoptosis"/>
</dbReference>
<dbReference type="SUPFAM" id="SSF51905">
    <property type="entry name" value="FAD/NAD(P)-binding domain"/>
    <property type="match status" value="2"/>
</dbReference>
<protein>
    <submittedName>
        <fullName evidence="7">NAD(P)/FAD-dependent oxidoreductase</fullName>
    </submittedName>
</protein>
<gene>
    <name evidence="7" type="ORF">E0H45_22725</name>
</gene>
<dbReference type="InterPro" id="IPR023753">
    <property type="entry name" value="FAD/NAD-binding_dom"/>
</dbReference>